<comment type="similarity">
    <text evidence="1 8 11">Belongs to the DnaA family.</text>
</comment>
<dbReference type="GO" id="GO:0005524">
    <property type="term" value="F:ATP binding"/>
    <property type="evidence" value="ECO:0007669"/>
    <property type="project" value="UniProtKB-UniRule"/>
</dbReference>
<accession>A0A1F6NV09</accession>
<dbReference type="GO" id="GO:0008289">
    <property type="term" value="F:lipid binding"/>
    <property type="evidence" value="ECO:0007669"/>
    <property type="project" value="UniProtKB-KW"/>
</dbReference>
<feature type="binding site" evidence="8">
    <location>
        <position position="165"/>
    </location>
    <ligand>
        <name>ATP</name>
        <dbReference type="ChEBI" id="CHEBI:30616"/>
    </ligand>
</feature>
<dbReference type="Proteomes" id="UP000177907">
    <property type="component" value="Unassembled WGS sequence"/>
</dbReference>
<dbReference type="Gene3D" id="1.10.8.60">
    <property type="match status" value="1"/>
</dbReference>
<keyword evidence="7 8" id="KW-0238">DNA-binding</keyword>
<comment type="subunit">
    <text evidence="8">Oligomerizes as a right-handed, spiral filament on DNA at oriC.</text>
</comment>
<dbReference type="PRINTS" id="PR00051">
    <property type="entry name" value="DNAA"/>
</dbReference>
<evidence type="ECO:0000256" key="8">
    <source>
        <dbReference type="HAMAP-Rule" id="MF_00377"/>
    </source>
</evidence>
<dbReference type="InterPro" id="IPR027417">
    <property type="entry name" value="P-loop_NTPase"/>
</dbReference>
<feature type="region of interest" description="Domain III, AAA+ region" evidence="8">
    <location>
        <begin position="117"/>
        <end position="333"/>
    </location>
</feature>
<dbReference type="SUPFAM" id="SSF52540">
    <property type="entry name" value="P-loop containing nucleoside triphosphate hydrolases"/>
    <property type="match status" value="1"/>
</dbReference>
<evidence type="ECO:0000256" key="4">
    <source>
        <dbReference type="ARBA" id="ARBA00022741"/>
    </source>
</evidence>
<evidence type="ECO:0000256" key="2">
    <source>
        <dbReference type="ARBA" id="ARBA00022490"/>
    </source>
</evidence>
<dbReference type="FunFam" id="3.40.50.300:FF:000668">
    <property type="entry name" value="Chromosomal replication initiator protein DnaA"/>
    <property type="match status" value="1"/>
</dbReference>
<feature type="binding site" evidence="8">
    <location>
        <position position="164"/>
    </location>
    <ligand>
        <name>ATP</name>
        <dbReference type="ChEBI" id="CHEBI:30616"/>
    </ligand>
</feature>
<feature type="domain" description="Chromosomal replication initiator DnaA C-terminal" evidence="13">
    <location>
        <begin position="362"/>
        <end position="431"/>
    </location>
</feature>
<dbReference type="Pfam" id="PF11638">
    <property type="entry name" value="DnaA_N"/>
    <property type="match status" value="1"/>
</dbReference>
<reference evidence="14 15" key="1">
    <citation type="journal article" date="2016" name="Nat. Commun.">
        <title>Thousands of microbial genomes shed light on interconnected biogeochemical processes in an aquifer system.</title>
        <authorList>
            <person name="Anantharaman K."/>
            <person name="Brown C.T."/>
            <person name="Hug L.A."/>
            <person name="Sharon I."/>
            <person name="Castelle C.J."/>
            <person name="Probst A.J."/>
            <person name="Thomas B.C."/>
            <person name="Singh A."/>
            <person name="Wilkins M.J."/>
            <person name="Karaoz U."/>
            <person name="Brodie E.L."/>
            <person name="Williams K.H."/>
            <person name="Hubbard S.S."/>
            <person name="Banfield J.F."/>
        </authorList>
    </citation>
    <scope>NUCLEOTIDE SEQUENCE [LARGE SCALE GENOMIC DNA]</scope>
</reference>
<evidence type="ECO:0000256" key="10">
    <source>
        <dbReference type="RuleBase" id="RU000577"/>
    </source>
</evidence>
<dbReference type="SMART" id="SM00382">
    <property type="entry name" value="AAA"/>
    <property type="match status" value="1"/>
</dbReference>
<comment type="function">
    <text evidence="8 10">Plays an essential role in the initiation and regulation of chromosomal replication. ATP-DnaA binds to the origin of replication (oriC) to initiate formation of the DNA replication initiation complex once per cell cycle. Binds the DnaA box (a 9 base pair repeat at the origin) and separates the double-stranded (ds)DNA. Forms a right-handed helical filament on oriC DNA; dsDNA binds to the exterior of the filament while single-stranded (ss)DNA is stabiized in the filament's interior. The ATP-DnaA-oriC complex binds and stabilizes one strand of the AT-rich DNA unwinding element (DUE), permitting loading of DNA polymerase. After initiation quickly degrades to an ADP-DnaA complex that is not apt for DNA replication. Binds acidic phospholipids.</text>
</comment>
<feature type="domain" description="AAA+ ATPase" evidence="12">
    <location>
        <begin position="150"/>
        <end position="280"/>
    </location>
</feature>
<evidence type="ECO:0000256" key="7">
    <source>
        <dbReference type="ARBA" id="ARBA00023125"/>
    </source>
</evidence>
<dbReference type="GO" id="GO:0006270">
    <property type="term" value="P:DNA replication initiation"/>
    <property type="evidence" value="ECO:0007669"/>
    <property type="project" value="UniProtKB-UniRule"/>
</dbReference>
<dbReference type="InterPro" id="IPR024633">
    <property type="entry name" value="DnaA_N_dom"/>
</dbReference>
<gene>
    <name evidence="8" type="primary">dnaA</name>
    <name evidence="14" type="ORF">A3J93_05090</name>
</gene>
<dbReference type="GO" id="GO:0003688">
    <property type="term" value="F:DNA replication origin binding"/>
    <property type="evidence" value="ECO:0007669"/>
    <property type="project" value="UniProtKB-UniRule"/>
</dbReference>
<dbReference type="SUPFAM" id="SSF48295">
    <property type="entry name" value="TrpR-like"/>
    <property type="match status" value="1"/>
</dbReference>
<evidence type="ECO:0000256" key="5">
    <source>
        <dbReference type="ARBA" id="ARBA00022840"/>
    </source>
</evidence>
<dbReference type="NCBIfam" id="TIGR00362">
    <property type="entry name" value="DnaA"/>
    <property type="match status" value="1"/>
</dbReference>
<sequence length="457" mass="51585">MNNLEIWQAVLAELELMVSKANFNTWFKNTGITTLQEGQVVVCVPSTFSQAWIEKKYHHHIIKSLERVTEKPIKKLEYKIDSIKNIAEACAAPAPNTEIPPETVTKPATTPTSGGFTLNPKYSFDNFVVGRGTELAFAAAQAVSNRPGEAYNPLFIYGGVGLGKTHLLQAIGNEIIKKNPHYQIVYVSAEKFTNDYISSMKGGEAKNFQDHYRTADALLIDDIQFIAGKDGTQESFFHTFNELHQANKQVILTSDRPPKAIPALEDRLKSRFEWGMIVDVAAPDFETRVAILGKKTIEKNFPLEEKLIKLIALSIQSNIRELEGALNKIIAYHDLKHLEPNEESIKTLLTGLSVGSMRHAVAPRQVIDAVCEFYNVNFDEITSKNREKRLSNPRQIVMFMLREELKTSFPTIGDELGGRDHTTAMHAYEKIKREVENDIKLKQEIDLIKQKLYINNV</sequence>
<evidence type="ECO:0000256" key="9">
    <source>
        <dbReference type="NCBIfam" id="TIGR00362"/>
    </source>
</evidence>
<dbReference type="AlphaFoldDB" id="A0A1F6NV09"/>
<dbReference type="PANTHER" id="PTHR30050:SF2">
    <property type="entry name" value="CHROMOSOMAL REPLICATION INITIATOR PROTEIN DNAA"/>
    <property type="match status" value="1"/>
</dbReference>
<keyword evidence="3 8" id="KW-0235">DNA replication</keyword>
<proteinExistence type="inferred from homology"/>
<dbReference type="HAMAP" id="MF_00377">
    <property type="entry name" value="DnaA_bact"/>
    <property type="match status" value="1"/>
</dbReference>
<dbReference type="InterPro" id="IPR010921">
    <property type="entry name" value="Trp_repressor/repl_initiator"/>
</dbReference>
<dbReference type="Gene3D" id="3.40.50.300">
    <property type="entry name" value="P-loop containing nucleotide triphosphate hydrolases"/>
    <property type="match status" value="1"/>
</dbReference>
<dbReference type="InterPro" id="IPR003593">
    <property type="entry name" value="AAA+_ATPase"/>
</dbReference>
<dbReference type="Pfam" id="PF08299">
    <property type="entry name" value="Bac_DnaA_C"/>
    <property type="match status" value="1"/>
</dbReference>
<organism evidence="14 15">
    <name type="scientific">Candidatus Magasanikbacteria bacterium RIFOXYC2_FULL_42_28</name>
    <dbReference type="NCBI Taxonomy" id="1798704"/>
    <lineage>
        <taxon>Bacteria</taxon>
        <taxon>Candidatus Magasanikiibacteriota</taxon>
    </lineage>
</organism>
<evidence type="ECO:0000259" key="13">
    <source>
        <dbReference type="SMART" id="SM00760"/>
    </source>
</evidence>
<comment type="caution">
    <text evidence="8">Lacks conserved residue(s) required for the propagation of feature annotation.</text>
</comment>
<dbReference type="InterPro" id="IPR001957">
    <property type="entry name" value="Chromosome_initiator_DnaA"/>
</dbReference>
<dbReference type="Gene3D" id="1.10.1750.10">
    <property type="match status" value="1"/>
</dbReference>
<dbReference type="GO" id="GO:0005886">
    <property type="term" value="C:plasma membrane"/>
    <property type="evidence" value="ECO:0007669"/>
    <property type="project" value="TreeGrafter"/>
</dbReference>
<dbReference type="InterPro" id="IPR038454">
    <property type="entry name" value="DnaA_N_sf"/>
</dbReference>
<keyword evidence="6 8" id="KW-0446">Lipid-binding</keyword>
<keyword evidence="2 8" id="KW-0963">Cytoplasm</keyword>
<dbReference type="CDD" id="cd00009">
    <property type="entry name" value="AAA"/>
    <property type="match status" value="1"/>
</dbReference>
<feature type="binding site" evidence="8">
    <location>
        <position position="161"/>
    </location>
    <ligand>
        <name>ATP</name>
        <dbReference type="ChEBI" id="CHEBI:30616"/>
    </ligand>
</feature>
<dbReference type="SMART" id="SM00760">
    <property type="entry name" value="Bac_DnaA_C"/>
    <property type="match status" value="1"/>
</dbReference>
<evidence type="ECO:0000256" key="1">
    <source>
        <dbReference type="ARBA" id="ARBA00006583"/>
    </source>
</evidence>
<keyword evidence="4 8" id="KW-0547">Nucleotide-binding</keyword>
<evidence type="ECO:0000259" key="12">
    <source>
        <dbReference type="SMART" id="SM00382"/>
    </source>
</evidence>
<comment type="subcellular location">
    <subcellularLocation>
        <location evidence="8">Cytoplasm</location>
    </subcellularLocation>
</comment>
<evidence type="ECO:0000256" key="11">
    <source>
        <dbReference type="RuleBase" id="RU004227"/>
    </source>
</evidence>
<dbReference type="InterPro" id="IPR013317">
    <property type="entry name" value="DnaA_dom"/>
</dbReference>
<feature type="binding site" evidence="8">
    <location>
        <position position="163"/>
    </location>
    <ligand>
        <name>ATP</name>
        <dbReference type="ChEBI" id="CHEBI:30616"/>
    </ligand>
</feature>
<dbReference type="STRING" id="1798704.A3J93_05090"/>
<protein>
    <recommendedName>
        <fullName evidence="8 9">Chromosomal replication initiator protein DnaA</fullName>
    </recommendedName>
</protein>
<comment type="caution">
    <text evidence="14">The sequence shown here is derived from an EMBL/GenBank/DDBJ whole genome shotgun (WGS) entry which is preliminary data.</text>
</comment>
<feature type="region of interest" description="Domain IV, binds dsDNA" evidence="8">
    <location>
        <begin position="334"/>
        <end position="457"/>
    </location>
</feature>
<dbReference type="Gene3D" id="3.30.300.180">
    <property type="match status" value="1"/>
</dbReference>
<feature type="region of interest" description="Domain I, interacts with DnaA modulators" evidence="8">
    <location>
        <begin position="1"/>
        <end position="104"/>
    </location>
</feature>
<dbReference type="GO" id="GO:0006275">
    <property type="term" value="P:regulation of DNA replication"/>
    <property type="evidence" value="ECO:0007669"/>
    <property type="project" value="UniProtKB-UniRule"/>
</dbReference>
<keyword evidence="5 8" id="KW-0067">ATP-binding</keyword>
<evidence type="ECO:0000313" key="14">
    <source>
        <dbReference type="EMBL" id="OGH87782.1"/>
    </source>
</evidence>
<evidence type="ECO:0000256" key="3">
    <source>
        <dbReference type="ARBA" id="ARBA00022705"/>
    </source>
</evidence>
<dbReference type="CDD" id="cd06571">
    <property type="entry name" value="Bac_DnaA_C"/>
    <property type="match status" value="1"/>
</dbReference>
<dbReference type="GO" id="GO:0005737">
    <property type="term" value="C:cytoplasm"/>
    <property type="evidence" value="ECO:0007669"/>
    <property type="project" value="UniProtKB-SubCell"/>
</dbReference>
<name>A0A1F6NV09_9BACT</name>
<evidence type="ECO:0000256" key="6">
    <source>
        <dbReference type="ARBA" id="ARBA00023121"/>
    </source>
</evidence>
<dbReference type="Pfam" id="PF00308">
    <property type="entry name" value="Bac_DnaA"/>
    <property type="match status" value="1"/>
</dbReference>
<dbReference type="EMBL" id="MFQZ01000009">
    <property type="protein sequence ID" value="OGH87782.1"/>
    <property type="molecule type" value="Genomic_DNA"/>
</dbReference>
<comment type="domain">
    <text evidence="8">Domain I is involved in oligomerization and binding regulators, domain II is flexibile and of varying length in different bacteria, domain III forms the AAA+ region, while domain IV binds dsDNA.</text>
</comment>
<dbReference type="InterPro" id="IPR013159">
    <property type="entry name" value="DnaA_C"/>
</dbReference>
<evidence type="ECO:0000313" key="15">
    <source>
        <dbReference type="Proteomes" id="UP000177907"/>
    </source>
</evidence>
<dbReference type="InterPro" id="IPR020591">
    <property type="entry name" value="Chromosome_initiator_DnaA-like"/>
</dbReference>
<dbReference type="PANTHER" id="PTHR30050">
    <property type="entry name" value="CHROMOSOMAL REPLICATION INITIATOR PROTEIN DNAA"/>
    <property type="match status" value="1"/>
</dbReference>